<evidence type="ECO:0000256" key="6">
    <source>
        <dbReference type="ARBA" id="ARBA00039449"/>
    </source>
</evidence>
<dbReference type="Gene3D" id="3.40.50.150">
    <property type="entry name" value="Vaccinia Virus protein VP39"/>
    <property type="match status" value="1"/>
</dbReference>
<evidence type="ECO:0000313" key="15">
    <source>
        <dbReference type="Proteomes" id="UP000015453"/>
    </source>
</evidence>
<dbReference type="CDD" id="cd02440">
    <property type="entry name" value="AdoMet_MTases"/>
    <property type="match status" value="1"/>
</dbReference>
<dbReference type="InterPro" id="IPR008576">
    <property type="entry name" value="MeTrfase_NTM1"/>
</dbReference>
<dbReference type="FunFam" id="3.40.50.150:FF:000025">
    <property type="entry name" value="N-terminal Xaa-Pro-Lys N-methyltransferase 1"/>
    <property type="match status" value="1"/>
</dbReference>
<evidence type="ECO:0000256" key="8">
    <source>
        <dbReference type="ARBA" id="ARBA00047306"/>
    </source>
</evidence>
<comment type="similarity">
    <text evidence="1">Belongs to the methyltransferase superfamily. NTM1 family.</text>
</comment>
<evidence type="ECO:0000256" key="4">
    <source>
        <dbReference type="ARBA" id="ARBA00022691"/>
    </source>
</evidence>
<keyword evidence="3" id="KW-0808">Transferase</keyword>
<comment type="function">
    <text evidence="11">Alpha-N-methyltransferase that methylates the N-terminus of target proteins containing the N-terminal motif [Ala/Pro/Ser]-Pro-Lys when the initiator Met is cleaved. Specifically catalyzes mono-, di- or tri-methylation of exposed alpha-amino group of Ala or Ser residue in the [Ala/Ser]-Pro-Lys motif and mono- or di-methylation of Pro in the Pro-Pro-Lys motif.</text>
</comment>
<keyword evidence="4 12" id="KW-0949">S-adenosyl-L-methionine</keyword>
<dbReference type="GO" id="GO:0032259">
    <property type="term" value="P:methylation"/>
    <property type="evidence" value="ECO:0007669"/>
    <property type="project" value="UniProtKB-KW"/>
</dbReference>
<keyword evidence="2" id="KW-0489">Methyltransferase</keyword>
<feature type="binding site" evidence="12">
    <location>
        <position position="163"/>
    </location>
    <ligand>
        <name>S-adenosyl-L-methionine</name>
        <dbReference type="ChEBI" id="CHEBI:59789"/>
    </ligand>
</feature>
<comment type="caution">
    <text evidence="14">The sequence shown here is derived from an EMBL/GenBank/DDBJ whole genome shotgun (WGS) entry which is preliminary data.</text>
</comment>
<dbReference type="EMBL" id="AUSU01000468">
    <property type="protein sequence ID" value="EPS73318.1"/>
    <property type="molecule type" value="Genomic_DNA"/>
</dbReference>
<feature type="region of interest" description="Disordered" evidence="13">
    <location>
        <begin position="256"/>
        <end position="275"/>
    </location>
</feature>
<dbReference type="SUPFAM" id="SSF53335">
    <property type="entry name" value="S-adenosyl-L-methionine-dependent methyltransferases"/>
    <property type="match status" value="1"/>
</dbReference>
<accession>S8EBK1</accession>
<evidence type="ECO:0000256" key="11">
    <source>
        <dbReference type="ARBA" id="ARBA00060050"/>
    </source>
</evidence>
<dbReference type="GO" id="GO:0071885">
    <property type="term" value="F:N-terminal protein N-methyltransferase activity"/>
    <property type="evidence" value="ECO:0007669"/>
    <property type="project" value="UniProtKB-EC"/>
</dbReference>
<comment type="catalytic activity">
    <reaction evidence="8">
        <text>N-terminal L-seryl-L-prolyl-L-lysyl-[protein] + 3 S-adenosyl-L-methionine = N-terminal N,N,N-trimethyl-L-seryl-L-prolyl-L-lysyl-[protein] + 3 S-adenosyl-L-homocysteine + 3 H(+)</text>
        <dbReference type="Rhea" id="RHEA:54724"/>
        <dbReference type="Rhea" id="RHEA-COMP:13789"/>
        <dbReference type="Rhea" id="RHEA-COMP:13973"/>
        <dbReference type="ChEBI" id="CHEBI:15378"/>
        <dbReference type="ChEBI" id="CHEBI:57856"/>
        <dbReference type="ChEBI" id="CHEBI:59789"/>
        <dbReference type="ChEBI" id="CHEBI:138061"/>
        <dbReference type="ChEBI" id="CHEBI:138317"/>
        <dbReference type="EC" id="2.1.1.244"/>
    </reaction>
</comment>
<dbReference type="Pfam" id="PF05891">
    <property type="entry name" value="Methyltransf_PK"/>
    <property type="match status" value="1"/>
</dbReference>
<evidence type="ECO:0000256" key="5">
    <source>
        <dbReference type="ARBA" id="ARBA00039112"/>
    </source>
</evidence>
<comment type="catalytic activity">
    <reaction evidence="10">
        <text>N-terminal L-alanyl-L-prolyl-L-lysyl-[protein] + 3 S-adenosyl-L-methionine = N-terminal N,N,N-trimethyl-L-alanyl-L-prolyl-L-lysyl-[protein] + 3 S-adenosyl-L-homocysteine + 3 H(+)</text>
        <dbReference type="Rhea" id="RHEA:54712"/>
        <dbReference type="Rhea" id="RHEA-COMP:13785"/>
        <dbReference type="Rhea" id="RHEA-COMP:13971"/>
        <dbReference type="ChEBI" id="CHEBI:15378"/>
        <dbReference type="ChEBI" id="CHEBI:57856"/>
        <dbReference type="ChEBI" id="CHEBI:59789"/>
        <dbReference type="ChEBI" id="CHEBI:138057"/>
        <dbReference type="ChEBI" id="CHEBI:138315"/>
        <dbReference type="EC" id="2.1.1.244"/>
    </reaction>
</comment>
<comment type="catalytic activity">
    <reaction evidence="9">
        <text>N-terminal L-prolyl-L-prolyl-L-lysyl-[protein] + 2 S-adenosyl-L-methionine = N-terminal N,N-dimethyl-L-prolyl-L-prolyl-L-lysyl-[protein] + 2 S-adenosyl-L-homocysteine + 2 H(+)</text>
        <dbReference type="Rhea" id="RHEA:54736"/>
        <dbReference type="Rhea" id="RHEA-COMP:13787"/>
        <dbReference type="Rhea" id="RHEA-COMP:13974"/>
        <dbReference type="ChEBI" id="CHEBI:15378"/>
        <dbReference type="ChEBI" id="CHEBI:57856"/>
        <dbReference type="ChEBI" id="CHEBI:59789"/>
        <dbReference type="ChEBI" id="CHEBI:138059"/>
        <dbReference type="ChEBI" id="CHEBI:138318"/>
        <dbReference type="EC" id="2.1.1.244"/>
    </reaction>
</comment>
<dbReference type="EC" id="2.1.1.244" evidence="5"/>
<dbReference type="OrthoDB" id="1298661at2759"/>
<feature type="binding site" evidence="12">
    <location>
        <begin position="147"/>
        <end position="148"/>
    </location>
    <ligand>
        <name>S-adenosyl-L-methionine</name>
        <dbReference type="ChEBI" id="CHEBI:59789"/>
    </ligand>
</feature>
<evidence type="ECO:0000256" key="10">
    <source>
        <dbReference type="ARBA" id="ARBA00048167"/>
    </source>
</evidence>
<feature type="binding site" evidence="12">
    <location>
        <position position="91"/>
    </location>
    <ligand>
        <name>S-adenosyl-L-methionine</name>
        <dbReference type="ChEBI" id="CHEBI:59789"/>
    </ligand>
</feature>
<sequence length="275" mass="31356">GVDSEGRSFTCAEEMWREEVGEDDPVKRGQWISEGVGYWEGVEATVNGVLGGYGHVNEIDIQASELFLKSILLERFGDSGKPRRFAALDCGAGIGRVSKDLLIRYFHEVELVEPVVHFLDAARSNLAPENLNAPWEHKATNFFCEPLQEFTPQDQRYDVIWVQWCIGHLSDEDFVSFFKRAKVGLKPGGFFILKENIAKSGFVLDKQDKSITRSDLYFKQLFHRCGLHIYKMKDQRGFPDELFGVKMYALTTEKDARKVRSTRPKKPTNTPAIIK</sequence>
<evidence type="ECO:0000256" key="1">
    <source>
        <dbReference type="ARBA" id="ARBA00009059"/>
    </source>
</evidence>
<evidence type="ECO:0000313" key="14">
    <source>
        <dbReference type="EMBL" id="EPS73318.1"/>
    </source>
</evidence>
<keyword evidence="15" id="KW-1185">Reference proteome</keyword>
<evidence type="ECO:0000256" key="12">
    <source>
        <dbReference type="PIRSR" id="PIRSR016958-1"/>
    </source>
</evidence>
<evidence type="ECO:0000256" key="13">
    <source>
        <dbReference type="SAM" id="MobiDB-lite"/>
    </source>
</evidence>
<evidence type="ECO:0000256" key="7">
    <source>
        <dbReference type="ARBA" id="ARBA00043129"/>
    </source>
</evidence>
<protein>
    <recommendedName>
        <fullName evidence="6">Alpha N-terminal protein methyltransferase 1</fullName>
        <ecNumber evidence="5">2.1.1.244</ecNumber>
    </recommendedName>
    <alternativeName>
        <fullName evidence="7">X-Pro-Lys N-terminal protein methyltransferase 1</fullName>
    </alternativeName>
</protein>
<dbReference type="GO" id="GO:0005737">
    <property type="term" value="C:cytoplasm"/>
    <property type="evidence" value="ECO:0007669"/>
    <property type="project" value="TreeGrafter"/>
</dbReference>
<organism evidence="14 15">
    <name type="scientific">Genlisea aurea</name>
    <dbReference type="NCBI Taxonomy" id="192259"/>
    <lineage>
        <taxon>Eukaryota</taxon>
        <taxon>Viridiplantae</taxon>
        <taxon>Streptophyta</taxon>
        <taxon>Embryophyta</taxon>
        <taxon>Tracheophyta</taxon>
        <taxon>Spermatophyta</taxon>
        <taxon>Magnoliopsida</taxon>
        <taxon>eudicotyledons</taxon>
        <taxon>Gunneridae</taxon>
        <taxon>Pentapetalae</taxon>
        <taxon>asterids</taxon>
        <taxon>lamiids</taxon>
        <taxon>Lamiales</taxon>
        <taxon>Lentibulariaceae</taxon>
        <taxon>Genlisea</taxon>
    </lineage>
</organism>
<evidence type="ECO:0000256" key="2">
    <source>
        <dbReference type="ARBA" id="ARBA00022603"/>
    </source>
</evidence>
<dbReference type="PANTHER" id="PTHR12753:SF0">
    <property type="entry name" value="ALPHA N-TERMINAL PROTEIN METHYLTRANSFERASE 1"/>
    <property type="match status" value="1"/>
</dbReference>
<dbReference type="AlphaFoldDB" id="S8EBK1"/>
<feature type="non-terminal residue" evidence="14">
    <location>
        <position position="1"/>
    </location>
</feature>
<proteinExistence type="inferred from homology"/>
<evidence type="ECO:0000256" key="3">
    <source>
        <dbReference type="ARBA" id="ARBA00022679"/>
    </source>
</evidence>
<gene>
    <name evidence="14" type="ORF">M569_01434</name>
</gene>
<dbReference type="PIRSF" id="PIRSF016958">
    <property type="entry name" value="DUF858_MeTrfase_lik"/>
    <property type="match status" value="1"/>
</dbReference>
<dbReference type="PANTHER" id="PTHR12753">
    <property type="entry name" value="AD-003 - RELATED"/>
    <property type="match status" value="1"/>
</dbReference>
<dbReference type="InterPro" id="IPR029063">
    <property type="entry name" value="SAM-dependent_MTases_sf"/>
</dbReference>
<dbReference type="Proteomes" id="UP000015453">
    <property type="component" value="Unassembled WGS sequence"/>
</dbReference>
<evidence type="ECO:0000256" key="9">
    <source>
        <dbReference type="ARBA" id="ARBA00047885"/>
    </source>
</evidence>
<name>S8EBK1_9LAMI</name>
<reference evidence="14 15" key="1">
    <citation type="journal article" date="2013" name="BMC Genomics">
        <title>The miniature genome of a carnivorous plant Genlisea aurea contains a low number of genes and short non-coding sequences.</title>
        <authorList>
            <person name="Leushkin E.V."/>
            <person name="Sutormin R.A."/>
            <person name="Nabieva E.R."/>
            <person name="Penin A.A."/>
            <person name="Kondrashov A.S."/>
            <person name="Logacheva M.D."/>
        </authorList>
    </citation>
    <scope>NUCLEOTIDE SEQUENCE [LARGE SCALE GENOMIC DNA]</scope>
</reference>
<feature type="binding site" evidence="12">
    <location>
        <position position="96"/>
    </location>
    <ligand>
        <name>S-adenosyl-L-methionine</name>
        <dbReference type="ChEBI" id="CHEBI:59789"/>
    </ligand>
</feature>